<dbReference type="AlphaFoldDB" id="A0A1B9DA83"/>
<organism evidence="2 3">
    <name type="scientific">Mycobacterium malmoense</name>
    <dbReference type="NCBI Taxonomy" id="1780"/>
    <lineage>
        <taxon>Bacteria</taxon>
        <taxon>Bacillati</taxon>
        <taxon>Actinomycetota</taxon>
        <taxon>Actinomycetes</taxon>
        <taxon>Mycobacteriales</taxon>
        <taxon>Mycobacteriaceae</taxon>
        <taxon>Mycobacterium</taxon>
    </lineage>
</organism>
<evidence type="ECO:0000256" key="1">
    <source>
        <dbReference type="SAM" id="MobiDB-lite"/>
    </source>
</evidence>
<sequence length="170" mass="18571">MTEAQQLAYWKHHARRHEDTVKAYKGLTPQQVADLQSKVESLETEKMSADEKALKAVRDEAFKQAKAEAEAEYLPQIRAAKVQSIASGIVSGDRLSAFMELVDTTKLLDESGAVSEEKVMGYLTAMYGTTPSQPAGPRWQNFGQYSPPPPPQKAGAGGLAEAQKRFGSKT</sequence>
<evidence type="ECO:0000313" key="3">
    <source>
        <dbReference type="Proteomes" id="UP000092683"/>
    </source>
</evidence>
<name>A0A1B9DA83_MYCMA</name>
<dbReference type="EMBL" id="MBEE01000080">
    <property type="protein sequence ID" value="OCB57646.1"/>
    <property type="molecule type" value="Genomic_DNA"/>
</dbReference>
<reference evidence="2 3" key="1">
    <citation type="submission" date="2016-06" db="EMBL/GenBank/DDBJ databases">
        <authorList>
            <person name="Kjaerup R.B."/>
            <person name="Dalgaard T.S."/>
            <person name="Juul-Madsen H.R."/>
        </authorList>
    </citation>
    <scope>NUCLEOTIDE SEQUENCE [LARGE SCALE GENOMIC DNA]</scope>
    <source>
        <strain evidence="2 3">E3012</strain>
    </source>
</reference>
<gene>
    <name evidence="2" type="ORF">A5677_16915</name>
</gene>
<dbReference type="Proteomes" id="UP000092683">
    <property type="component" value="Unassembled WGS sequence"/>
</dbReference>
<protein>
    <submittedName>
        <fullName evidence="2">Uncharacterized protein</fullName>
    </submittedName>
</protein>
<comment type="caution">
    <text evidence="2">The sequence shown here is derived from an EMBL/GenBank/DDBJ whole genome shotgun (WGS) entry which is preliminary data.</text>
</comment>
<evidence type="ECO:0000313" key="2">
    <source>
        <dbReference type="EMBL" id="OCB57646.1"/>
    </source>
</evidence>
<proteinExistence type="predicted"/>
<accession>A0A1B9DA83</accession>
<feature type="region of interest" description="Disordered" evidence="1">
    <location>
        <begin position="130"/>
        <end position="170"/>
    </location>
</feature>